<organism evidence="2 3">
    <name type="scientific">Arsenicicoccus cauae</name>
    <dbReference type="NCBI Taxonomy" id="2663847"/>
    <lineage>
        <taxon>Bacteria</taxon>
        <taxon>Bacillati</taxon>
        <taxon>Actinomycetota</taxon>
        <taxon>Actinomycetes</taxon>
        <taxon>Micrococcales</taxon>
        <taxon>Intrasporangiaceae</taxon>
        <taxon>Arsenicicoccus</taxon>
    </lineage>
</organism>
<name>A0A6I3IQY2_9MICO</name>
<evidence type="ECO:0000313" key="2">
    <source>
        <dbReference type="EMBL" id="MTB70721.1"/>
    </source>
</evidence>
<feature type="domain" description="Zinc finger CGNR" evidence="1">
    <location>
        <begin position="25"/>
        <end position="66"/>
    </location>
</feature>
<comment type="caution">
    <text evidence="2">The sequence shown here is derived from an EMBL/GenBank/DDBJ whole genome shotgun (WGS) entry which is preliminary data.</text>
</comment>
<dbReference type="InterPro" id="IPR023286">
    <property type="entry name" value="ABATE_dom_sf"/>
</dbReference>
<reference evidence="2 3" key="1">
    <citation type="submission" date="2019-11" db="EMBL/GenBank/DDBJ databases">
        <title>Whole genome sequencing identifies a novel species of the genus Arsenicicoccus isolated from human blood.</title>
        <authorList>
            <person name="Jeong J.H."/>
            <person name="Kweon O.J."/>
            <person name="Kim H.R."/>
            <person name="Kim T.-H."/>
            <person name="Ha S.-M."/>
            <person name="Lee M.-K."/>
        </authorList>
    </citation>
    <scope>NUCLEOTIDE SEQUENCE [LARGE SCALE GENOMIC DNA]</scope>
    <source>
        <strain evidence="2 3">MKL-02</strain>
    </source>
</reference>
<protein>
    <recommendedName>
        <fullName evidence="1">Zinc finger CGNR domain-containing protein</fullName>
    </recommendedName>
</protein>
<gene>
    <name evidence="2" type="ORF">GGG17_01760</name>
</gene>
<sequence length="75" mass="8188">MDLTPPVAVVAADALVLLAPANRDRLALCASPTCQEMFVDNSQSHTRRWCDMNICGNRSKKARHRAATRPPRSGA</sequence>
<evidence type="ECO:0000313" key="3">
    <source>
        <dbReference type="Proteomes" id="UP000431092"/>
    </source>
</evidence>
<keyword evidence="3" id="KW-1185">Reference proteome</keyword>
<accession>A0A6I3IQY2</accession>
<dbReference type="Pfam" id="PF11706">
    <property type="entry name" value="zf-CGNR"/>
    <property type="match status" value="1"/>
</dbReference>
<dbReference type="Proteomes" id="UP000431092">
    <property type="component" value="Unassembled WGS sequence"/>
</dbReference>
<dbReference type="PANTHER" id="PTHR35525">
    <property type="entry name" value="BLL6575 PROTEIN"/>
    <property type="match status" value="1"/>
</dbReference>
<dbReference type="Gene3D" id="1.10.3300.10">
    <property type="entry name" value="Jann2411-like domain"/>
    <property type="match status" value="1"/>
</dbReference>
<dbReference type="RefSeq" id="WP_154592084.1">
    <property type="nucleotide sequence ID" value="NZ_WLVL01000006.1"/>
</dbReference>
<dbReference type="EMBL" id="WLVL01000006">
    <property type="protein sequence ID" value="MTB70721.1"/>
    <property type="molecule type" value="Genomic_DNA"/>
</dbReference>
<proteinExistence type="predicted"/>
<dbReference type="SUPFAM" id="SSF160904">
    <property type="entry name" value="Jann2411-like"/>
    <property type="match status" value="1"/>
</dbReference>
<dbReference type="InterPro" id="IPR010852">
    <property type="entry name" value="ABATE"/>
</dbReference>
<dbReference type="PANTHER" id="PTHR35525:SF3">
    <property type="entry name" value="BLL6575 PROTEIN"/>
    <property type="match status" value="1"/>
</dbReference>
<dbReference type="InterPro" id="IPR021005">
    <property type="entry name" value="Znf_CGNR"/>
</dbReference>
<dbReference type="AlphaFoldDB" id="A0A6I3IQY2"/>
<evidence type="ECO:0000259" key="1">
    <source>
        <dbReference type="Pfam" id="PF11706"/>
    </source>
</evidence>